<proteinExistence type="predicted"/>
<evidence type="ECO:0000256" key="1">
    <source>
        <dbReference type="ARBA" id="ARBA00000900"/>
    </source>
</evidence>
<dbReference type="PANTHER" id="PTHR46076">
    <property type="entry name" value="E3 UBIQUITIN-PROTEIN LIGASE RING1 / RING 2 FAMILY MEMBER"/>
    <property type="match status" value="1"/>
</dbReference>
<dbReference type="Proteomes" id="UP000828390">
    <property type="component" value="Unassembled WGS sequence"/>
</dbReference>
<dbReference type="GO" id="GO:0031519">
    <property type="term" value="C:PcG protein complex"/>
    <property type="evidence" value="ECO:0007669"/>
    <property type="project" value="TreeGrafter"/>
</dbReference>
<evidence type="ECO:0000313" key="6">
    <source>
        <dbReference type="EMBL" id="KAH3861335.1"/>
    </source>
</evidence>
<dbReference type="EMBL" id="JAIWYP010000002">
    <property type="protein sequence ID" value="KAH3861335.1"/>
    <property type="molecule type" value="Genomic_DNA"/>
</dbReference>
<keyword evidence="7" id="KW-1185">Reference proteome</keyword>
<evidence type="ECO:0000256" key="4">
    <source>
        <dbReference type="ARBA" id="ARBA00022786"/>
    </source>
</evidence>
<accession>A0A9D4LM59</accession>
<dbReference type="InterPro" id="IPR043540">
    <property type="entry name" value="RING1/RING2"/>
</dbReference>
<keyword evidence="4" id="KW-0833">Ubl conjugation pathway</keyword>
<evidence type="ECO:0000313" key="7">
    <source>
        <dbReference type="Proteomes" id="UP000828390"/>
    </source>
</evidence>
<gene>
    <name evidence="6" type="ORF">DPMN_024262</name>
</gene>
<organism evidence="6 7">
    <name type="scientific">Dreissena polymorpha</name>
    <name type="common">Zebra mussel</name>
    <name type="synonym">Mytilus polymorpha</name>
    <dbReference type="NCBI Taxonomy" id="45954"/>
    <lineage>
        <taxon>Eukaryota</taxon>
        <taxon>Metazoa</taxon>
        <taxon>Spiralia</taxon>
        <taxon>Lophotrochozoa</taxon>
        <taxon>Mollusca</taxon>
        <taxon>Bivalvia</taxon>
        <taxon>Autobranchia</taxon>
        <taxon>Heteroconchia</taxon>
        <taxon>Euheterodonta</taxon>
        <taxon>Imparidentia</taxon>
        <taxon>Neoheterodontei</taxon>
        <taxon>Myida</taxon>
        <taxon>Dreissenoidea</taxon>
        <taxon>Dreissenidae</taxon>
        <taxon>Dreissena</taxon>
    </lineage>
</organism>
<dbReference type="GO" id="GO:0003682">
    <property type="term" value="F:chromatin binding"/>
    <property type="evidence" value="ECO:0007669"/>
    <property type="project" value="TreeGrafter"/>
</dbReference>
<evidence type="ECO:0000259" key="5">
    <source>
        <dbReference type="Pfam" id="PF16207"/>
    </source>
</evidence>
<reference evidence="6" key="2">
    <citation type="submission" date="2020-11" db="EMBL/GenBank/DDBJ databases">
        <authorList>
            <person name="McCartney M.A."/>
            <person name="Auch B."/>
            <person name="Kono T."/>
            <person name="Mallez S."/>
            <person name="Becker A."/>
            <person name="Gohl D.M."/>
            <person name="Silverstein K.A.T."/>
            <person name="Koren S."/>
            <person name="Bechman K.B."/>
            <person name="Herman A."/>
            <person name="Abrahante J.E."/>
            <person name="Garbe J."/>
        </authorList>
    </citation>
    <scope>NUCLEOTIDE SEQUENCE</scope>
    <source>
        <strain evidence="6">Duluth1</strain>
        <tissue evidence="6">Whole animal</tissue>
    </source>
</reference>
<dbReference type="GO" id="GO:0061630">
    <property type="term" value="F:ubiquitin protein ligase activity"/>
    <property type="evidence" value="ECO:0007669"/>
    <property type="project" value="UniProtKB-EC"/>
</dbReference>
<dbReference type="Gene3D" id="3.10.20.90">
    <property type="entry name" value="Phosphatidylinositol 3-kinase Catalytic Subunit, Chain A, domain 1"/>
    <property type="match status" value="1"/>
</dbReference>
<dbReference type="PANTHER" id="PTHR46076:SF3">
    <property type="entry name" value="E3 UBIQUITIN-PROTEIN LIGASE RING1"/>
    <property type="match status" value="1"/>
</dbReference>
<comment type="catalytic activity">
    <reaction evidence="1">
        <text>S-ubiquitinyl-[E2 ubiquitin-conjugating enzyme]-L-cysteine + [acceptor protein]-L-lysine = [E2 ubiquitin-conjugating enzyme]-L-cysteine + N(6)-ubiquitinyl-[acceptor protein]-L-lysine.</text>
        <dbReference type="EC" id="2.3.2.27"/>
    </reaction>
</comment>
<reference evidence="6" key="1">
    <citation type="journal article" date="2019" name="bioRxiv">
        <title>The Genome of the Zebra Mussel, Dreissena polymorpha: A Resource for Invasive Species Research.</title>
        <authorList>
            <person name="McCartney M.A."/>
            <person name="Auch B."/>
            <person name="Kono T."/>
            <person name="Mallez S."/>
            <person name="Zhang Y."/>
            <person name="Obille A."/>
            <person name="Becker A."/>
            <person name="Abrahante J.E."/>
            <person name="Garbe J."/>
            <person name="Badalamenti J.P."/>
            <person name="Herman A."/>
            <person name="Mangelson H."/>
            <person name="Liachko I."/>
            <person name="Sullivan S."/>
            <person name="Sone E.D."/>
            <person name="Koren S."/>
            <person name="Silverstein K.A.T."/>
            <person name="Beckman K.B."/>
            <person name="Gohl D.M."/>
        </authorList>
    </citation>
    <scope>NUCLEOTIDE SEQUENCE</scope>
    <source>
        <strain evidence="6">Duluth1</strain>
        <tissue evidence="6">Whole animal</tissue>
    </source>
</reference>
<sequence>MFFLVDHLAKYLAIRLAIETQAEVDPTSADEKKYAIYIATSGDNFIHLPGNITLEQVNDRYWKINKPMEMFYLLHKKQVTESPKKQEK</sequence>
<dbReference type="AlphaFoldDB" id="A0A9D4LM59"/>
<name>A0A9D4LM59_DREPO</name>
<dbReference type="GO" id="GO:0000151">
    <property type="term" value="C:ubiquitin ligase complex"/>
    <property type="evidence" value="ECO:0007669"/>
    <property type="project" value="InterPro"/>
</dbReference>
<keyword evidence="3" id="KW-0808">Transferase</keyword>
<feature type="domain" description="RAWUL" evidence="5">
    <location>
        <begin position="5"/>
        <end position="72"/>
    </location>
</feature>
<protein>
    <recommendedName>
        <fullName evidence="2">RING-type E3 ubiquitin transferase</fullName>
        <ecNumber evidence="2">2.3.2.27</ecNumber>
    </recommendedName>
</protein>
<dbReference type="InterPro" id="IPR032443">
    <property type="entry name" value="RAWUL"/>
</dbReference>
<evidence type="ECO:0000256" key="2">
    <source>
        <dbReference type="ARBA" id="ARBA00012483"/>
    </source>
</evidence>
<comment type="caution">
    <text evidence="6">The sequence shown here is derived from an EMBL/GenBank/DDBJ whole genome shotgun (WGS) entry which is preliminary data.</text>
</comment>
<evidence type="ECO:0000256" key="3">
    <source>
        <dbReference type="ARBA" id="ARBA00022679"/>
    </source>
</evidence>
<dbReference type="Pfam" id="PF16207">
    <property type="entry name" value="RAWUL"/>
    <property type="match status" value="1"/>
</dbReference>
<dbReference type="EC" id="2.3.2.27" evidence="2"/>